<sequence>MVKVSKLQDLNIATLDCESQLIDFVNSVFLITDPRNEAVYERKEMTSDEIFNLSTQYTTLFEKKTHAAFTQFATKNGMFLAENIDNYQFRYEKFIKGLKTDEFEVLNYVRKSPYNLSNEALKKNLQNMIDCLRHRS</sequence>
<gene>
    <name evidence="1" type="ORF">MFLAVUS_000947</name>
</gene>
<name>A0ABP9YL80_9FUNG</name>
<protein>
    <submittedName>
        <fullName evidence="1">Uncharacterized protein</fullName>
    </submittedName>
</protein>
<organism evidence="1 2">
    <name type="scientific">Mucor flavus</name>
    <dbReference type="NCBI Taxonomy" id="439312"/>
    <lineage>
        <taxon>Eukaryota</taxon>
        <taxon>Fungi</taxon>
        <taxon>Fungi incertae sedis</taxon>
        <taxon>Mucoromycota</taxon>
        <taxon>Mucoromycotina</taxon>
        <taxon>Mucoromycetes</taxon>
        <taxon>Mucorales</taxon>
        <taxon>Mucorineae</taxon>
        <taxon>Mucoraceae</taxon>
        <taxon>Mucor</taxon>
    </lineage>
</organism>
<accession>A0ABP9YL80</accession>
<evidence type="ECO:0000313" key="2">
    <source>
        <dbReference type="Proteomes" id="UP001473302"/>
    </source>
</evidence>
<keyword evidence="2" id="KW-1185">Reference proteome</keyword>
<comment type="caution">
    <text evidence="1">The sequence shown here is derived from an EMBL/GenBank/DDBJ whole genome shotgun (WGS) entry which is preliminary data.</text>
</comment>
<reference evidence="1 2" key="1">
    <citation type="submission" date="2024-04" db="EMBL/GenBank/DDBJ databases">
        <title>genome sequences of Mucor flavus KT1a and Helicostylum pulchrum KT1b strains isolated from the surface of a dry-aged beef.</title>
        <authorList>
            <person name="Toyotome T."/>
            <person name="Hosono M."/>
            <person name="Torimaru M."/>
            <person name="Fukuda K."/>
            <person name="Mikami N."/>
        </authorList>
    </citation>
    <scope>NUCLEOTIDE SEQUENCE [LARGE SCALE GENOMIC DNA]</scope>
    <source>
        <strain evidence="1 2">KT1a</strain>
    </source>
</reference>
<proteinExistence type="predicted"/>
<dbReference type="Proteomes" id="UP001473302">
    <property type="component" value="Unassembled WGS sequence"/>
</dbReference>
<dbReference type="EMBL" id="BAABUK010000002">
    <property type="protein sequence ID" value="GAA5807582.1"/>
    <property type="molecule type" value="Genomic_DNA"/>
</dbReference>
<evidence type="ECO:0000313" key="1">
    <source>
        <dbReference type="EMBL" id="GAA5807582.1"/>
    </source>
</evidence>